<comment type="catalytic activity">
    <reaction evidence="1">
        <text>2 6,7-dimethyl-8-(1-D-ribityl)lumazine + H(+) = 5-amino-6-(D-ribitylamino)uracil + riboflavin</text>
        <dbReference type="Rhea" id="RHEA:20772"/>
        <dbReference type="ChEBI" id="CHEBI:15378"/>
        <dbReference type="ChEBI" id="CHEBI:15934"/>
        <dbReference type="ChEBI" id="CHEBI:57986"/>
        <dbReference type="ChEBI" id="CHEBI:58201"/>
        <dbReference type="EC" id="2.5.1.9"/>
    </reaction>
</comment>
<dbReference type="PANTHER" id="PTHR21098:SF12">
    <property type="entry name" value="RIBOFLAVIN SYNTHASE"/>
    <property type="match status" value="1"/>
</dbReference>
<keyword evidence="8" id="KW-0677">Repeat</keyword>
<evidence type="ECO:0000256" key="6">
    <source>
        <dbReference type="ARBA" id="ARBA00022619"/>
    </source>
</evidence>
<dbReference type="PIRSF" id="PIRSF000498">
    <property type="entry name" value="Riboflavin_syn_A"/>
    <property type="match status" value="1"/>
</dbReference>
<evidence type="ECO:0000313" key="12">
    <source>
        <dbReference type="EMBL" id="SJZ30862.1"/>
    </source>
</evidence>
<evidence type="ECO:0000256" key="4">
    <source>
        <dbReference type="ARBA" id="ARBA00012827"/>
    </source>
</evidence>
<dbReference type="OrthoDB" id="9788537at2"/>
<proteinExistence type="predicted"/>
<feature type="domain" description="Lumazine-binding" evidence="11">
    <location>
        <begin position="1"/>
        <end position="96"/>
    </location>
</feature>
<reference evidence="13" key="1">
    <citation type="submission" date="2017-02" db="EMBL/GenBank/DDBJ databases">
        <authorList>
            <person name="Varghese N."/>
            <person name="Submissions S."/>
        </authorList>
    </citation>
    <scope>NUCLEOTIDE SEQUENCE [LARGE SCALE GENOMIC DNA]</scope>
    <source>
        <strain evidence="13">ATCC BAA-73</strain>
    </source>
</reference>
<evidence type="ECO:0000256" key="10">
    <source>
        <dbReference type="PROSITE-ProRule" id="PRU00524"/>
    </source>
</evidence>
<feature type="repeat" description="Lumazine-binding" evidence="10">
    <location>
        <begin position="97"/>
        <end position="193"/>
    </location>
</feature>
<feature type="domain" description="Lumazine-binding" evidence="11">
    <location>
        <begin position="97"/>
        <end position="193"/>
    </location>
</feature>
<evidence type="ECO:0000256" key="9">
    <source>
        <dbReference type="NCBIfam" id="TIGR00187"/>
    </source>
</evidence>
<dbReference type="SUPFAM" id="SSF63380">
    <property type="entry name" value="Riboflavin synthase domain-like"/>
    <property type="match status" value="2"/>
</dbReference>
<dbReference type="PANTHER" id="PTHR21098">
    <property type="entry name" value="RIBOFLAVIN SYNTHASE ALPHA CHAIN"/>
    <property type="match status" value="1"/>
</dbReference>
<evidence type="ECO:0000256" key="2">
    <source>
        <dbReference type="ARBA" id="ARBA00002803"/>
    </source>
</evidence>
<dbReference type="EC" id="2.5.1.9" evidence="4 9"/>
<comment type="function">
    <text evidence="2">Catalyzes the dismutation of two molecules of 6,7-dimethyl-8-ribityllumazine, resulting in the formation of riboflavin and 5-amino-6-(D-ribitylamino)uracil.</text>
</comment>
<dbReference type="NCBIfam" id="NF009566">
    <property type="entry name" value="PRK13020.1"/>
    <property type="match status" value="1"/>
</dbReference>
<keyword evidence="6" id="KW-0686">Riboflavin biosynthesis</keyword>
<keyword evidence="7" id="KW-0808">Transferase</keyword>
<dbReference type="CDD" id="cd00402">
    <property type="entry name" value="Riboflavin_synthase_like"/>
    <property type="match status" value="1"/>
</dbReference>
<protein>
    <recommendedName>
        <fullName evidence="5 9">Riboflavin synthase</fullName>
        <ecNumber evidence="4 9">2.5.1.9</ecNumber>
    </recommendedName>
</protein>
<dbReference type="Pfam" id="PF00677">
    <property type="entry name" value="Lum_binding"/>
    <property type="match status" value="2"/>
</dbReference>
<keyword evidence="13" id="KW-1185">Reference proteome</keyword>
<evidence type="ECO:0000256" key="7">
    <source>
        <dbReference type="ARBA" id="ARBA00022679"/>
    </source>
</evidence>
<dbReference type="STRING" id="142842.SAMN02745118_00129"/>
<name>A0A1T4JL52_9FIRM</name>
<evidence type="ECO:0000313" key="13">
    <source>
        <dbReference type="Proteomes" id="UP000190625"/>
    </source>
</evidence>
<dbReference type="FunFam" id="2.40.30.20:FF:000004">
    <property type="entry name" value="Riboflavin synthase, alpha subunit"/>
    <property type="match status" value="1"/>
</dbReference>
<sequence length="223" mass="24656">MFTGIVEELGEINSINRGSQSIELEIKAKNVLNDVQLGDSIATNGVCLTVTSFNKNRFTVDVMPETMRKSSLGELKVGEAVNLERALSLKDRLGGHLVSGHIDGTGEIKKKQREDNAILYNISLPIDLRQYVIPKGSIAIDGISLTIAELLDQEFVLSLIPHTAEMTTLGKKDIGDIVNLEVDLIGKYIERMLRFNMEDSNNKSITNNNSRVDLDLLQQNGFL</sequence>
<dbReference type="AlphaFoldDB" id="A0A1T4JL52"/>
<comment type="pathway">
    <text evidence="3">Cofactor biosynthesis; riboflavin biosynthesis; riboflavin from 2-hydroxy-3-oxobutyl phosphate and 5-amino-6-(D-ribitylamino)uracil: step 2/2.</text>
</comment>
<organism evidence="12 13">
    <name type="scientific">Selenihalanaerobacter shriftii</name>
    <dbReference type="NCBI Taxonomy" id="142842"/>
    <lineage>
        <taxon>Bacteria</taxon>
        <taxon>Bacillati</taxon>
        <taxon>Bacillota</taxon>
        <taxon>Clostridia</taxon>
        <taxon>Halanaerobiales</taxon>
        <taxon>Halobacteroidaceae</taxon>
        <taxon>Selenihalanaerobacter</taxon>
    </lineage>
</organism>
<dbReference type="FunFam" id="2.40.30.20:FF:000014">
    <property type="entry name" value="Riboflavin synthase, alpha subunit"/>
    <property type="match status" value="1"/>
</dbReference>
<gene>
    <name evidence="12" type="ORF">SAMN02745118_00129</name>
</gene>
<dbReference type="NCBIfam" id="NF006767">
    <property type="entry name" value="PRK09289.1"/>
    <property type="match status" value="1"/>
</dbReference>
<evidence type="ECO:0000256" key="5">
    <source>
        <dbReference type="ARBA" id="ARBA00013950"/>
    </source>
</evidence>
<evidence type="ECO:0000259" key="11">
    <source>
        <dbReference type="PROSITE" id="PS51177"/>
    </source>
</evidence>
<dbReference type="Gene3D" id="2.40.30.20">
    <property type="match status" value="2"/>
</dbReference>
<accession>A0A1T4JL52</accession>
<dbReference type="RefSeq" id="WP_078808665.1">
    <property type="nucleotide sequence ID" value="NZ_FUWM01000003.1"/>
</dbReference>
<dbReference type="EMBL" id="FUWM01000003">
    <property type="protein sequence ID" value="SJZ30862.1"/>
    <property type="molecule type" value="Genomic_DNA"/>
</dbReference>
<dbReference type="GO" id="GO:0004746">
    <property type="term" value="F:riboflavin synthase activity"/>
    <property type="evidence" value="ECO:0007669"/>
    <property type="project" value="UniProtKB-UniRule"/>
</dbReference>
<feature type="repeat" description="Lumazine-binding" evidence="10">
    <location>
        <begin position="1"/>
        <end position="96"/>
    </location>
</feature>
<dbReference type="NCBIfam" id="TIGR00187">
    <property type="entry name" value="ribE"/>
    <property type="match status" value="1"/>
</dbReference>
<dbReference type="PROSITE" id="PS51177">
    <property type="entry name" value="LUMAZINE_BIND"/>
    <property type="match status" value="2"/>
</dbReference>
<dbReference type="Proteomes" id="UP000190625">
    <property type="component" value="Unassembled WGS sequence"/>
</dbReference>
<evidence type="ECO:0000256" key="1">
    <source>
        <dbReference type="ARBA" id="ARBA00000968"/>
    </source>
</evidence>
<evidence type="ECO:0000256" key="3">
    <source>
        <dbReference type="ARBA" id="ARBA00004887"/>
    </source>
</evidence>
<dbReference type="InterPro" id="IPR017938">
    <property type="entry name" value="Riboflavin_synthase-like_b-brl"/>
</dbReference>
<dbReference type="InterPro" id="IPR026017">
    <property type="entry name" value="Lumazine-bd_dom"/>
</dbReference>
<evidence type="ECO:0000256" key="8">
    <source>
        <dbReference type="ARBA" id="ARBA00022737"/>
    </source>
</evidence>
<dbReference type="InterPro" id="IPR023366">
    <property type="entry name" value="ATP_synth_asu-like_sf"/>
</dbReference>
<dbReference type="InterPro" id="IPR001783">
    <property type="entry name" value="Lumazine-bd"/>
</dbReference>
<dbReference type="GO" id="GO:0009231">
    <property type="term" value="P:riboflavin biosynthetic process"/>
    <property type="evidence" value="ECO:0007669"/>
    <property type="project" value="UniProtKB-KW"/>
</dbReference>